<dbReference type="AlphaFoldDB" id="X1SU12"/>
<dbReference type="EMBL" id="BARW01015590">
    <property type="protein sequence ID" value="GAI96532.1"/>
    <property type="molecule type" value="Genomic_DNA"/>
</dbReference>
<name>X1SU12_9ZZZZ</name>
<feature type="non-terminal residue" evidence="1">
    <location>
        <position position="78"/>
    </location>
</feature>
<gene>
    <name evidence="1" type="ORF">S12H4_27321</name>
</gene>
<accession>X1SU12</accession>
<protein>
    <submittedName>
        <fullName evidence="1">Uncharacterized protein</fullName>
    </submittedName>
</protein>
<reference evidence="1" key="1">
    <citation type="journal article" date="2014" name="Front. Microbiol.">
        <title>High frequency of phylogenetically diverse reductive dehalogenase-homologous genes in deep subseafloor sedimentary metagenomes.</title>
        <authorList>
            <person name="Kawai M."/>
            <person name="Futagami T."/>
            <person name="Toyoda A."/>
            <person name="Takaki Y."/>
            <person name="Nishi S."/>
            <person name="Hori S."/>
            <person name="Arai W."/>
            <person name="Tsubouchi T."/>
            <person name="Morono Y."/>
            <person name="Uchiyama I."/>
            <person name="Ito T."/>
            <person name="Fujiyama A."/>
            <person name="Inagaki F."/>
            <person name="Takami H."/>
        </authorList>
    </citation>
    <scope>NUCLEOTIDE SEQUENCE</scope>
    <source>
        <strain evidence="1">Expedition CK06-06</strain>
    </source>
</reference>
<evidence type="ECO:0000313" key="1">
    <source>
        <dbReference type="EMBL" id="GAI96532.1"/>
    </source>
</evidence>
<sequence length="78" mass="8787">MTTRLEQILETVFRLEEYQGQDKVTSLKDAIGRNITPGMTLHFGEAANVLACEVVRQFWGRKPNFTLVVSMLGEQMAA</sequence>
<organism evidence="1">
    <name type="scientific">marine sediment metagenome</name>
    <dbReference type="NCBI Taxonomy" id="412755"/>
    <lineage>
        <taxon>unclassified sequences</taxon>
        <taxon>metagenomes</taxon>
        <taxon>ecological metagenomes</taxon>
    </lineage>
</organism>
<comment type="caution">
    <text evidence="1">The sequence shown here is derived from an EMBL/GenBank/DDBJ whole genome shotgun (WGS) entry which is preliminary data.</text>
</comment>
<proteinExistence type="predicted"/>